<feature type="non-terminal residue" evidence="1">
    <location>
        <position position="56"/>
    </location>
</feature>
<evidence type="ECO:0000313" key="1">
    <source>
        <dbReference type="EMBL" id="CAF1516119.1"/>
    </source>
</evidence>
<accession>A0A815UAC5</accession>
<protein>
    <submittedName>
        <fullName evidence="1">Uncharacterized protein</fullName>
    </submittedName>
</protein>
<gene>
    <name evidence="1" type="ORF">IZO911_LOCUS45685</name>
</gene>
<dbReference type="Proteomes" id="UP000663860">
    <property type="component" value="Unassembled WGS sequence"/>
</dbReference>
<dbReference type="AlphaFoldDB" id="A0A815UAC5"/>
<name>A0A815UAC5_9BILA</name>
<dbReference type="EMBL" id="CAJNOE010004877">
    <property type="protein sequence ID" value="CAF1516119.1"/>
    <property type="molecule type" value="Genomic_DNA"/>
</dbReference>
<reference evidence="1" key="1">
    <citation type="submission" date="2021-02" db="EMBL/GenBank/DDBJ databases">
        <authorList>
            <person name="Nowell W R."/>
        </authorList>
    </citation>
    <scope>NUCLEOTIDE SEQUENCE</scope>
</reference>
<evidence type="ECO:0000313" key="2">
    <source>
        <dbReference type="Proteomes" id="UP000663860"/>
    </source>
</evidence>
<proteinExistence type="predicted"/>
<organism evidence="1 2">
    <name type="scientific">Adineta steineri</name>
    <dbReference type="NCBI Taxonomy" id="433720"/>
    <lineage>
        <taxon>Eukaryota</taxon>
        <taxon>Metazoa</taxon>
        <taxon>Spiralia</taxon>
        <taxon>Gnathifera</taxon>
        <taxon>Rotifera</taxon>
        <taxon>Eurotatoria</taxon>
        <taxon>Bdelloidea</taxon>
        <taxon>Adinetida</taxon>
        <taxon>Adinetidae</taxon>
        <taxon>Adineta</taxon>
    </lineage>
</organism>
<comment type="caution">
    <text evidence="1">The sequence shown here is derived from an EMBL/GenBank/DDBJ whole genome shotgun (WGS) entry which is preliminary data.</text>
</comment>
<sequence>MSKKRKLASGDSCVPNPSPRFAWTSYMDGSKGVFWEKLELQHFPTDVQDLSISIGS</sequence>